<dbReference type="AlphaFoldDB" id="A0ABD0XMV3"/>
<evidence type="ECO:0000259" key="8">
    <source>
        <dbReference type="PROSITE" id="PS51225"/>
    </source>
</evidence>
<feature type="domain" description="MARVEL" evidence="8">
    <location>
        <begin position="152"/>
        <end position="342"/>
    </location>
</feature>
<organism evidence="9 10">
    <name type="scientific">Umbra pygmaea</name>
    <name type="common">Eastern mudminnow</name>
    <dbReference type="NCBI Taxonomy" id="75934"/>
    <lineage>
        <taxon>Eukaryota</taxon>
        <taxon>Metazoa</taxon>
        <taxon>Chordata</taxon>
        <taxon>Craniata</taxon>
        <taxon>Vertebrata</taxon>
        <taxon>Euteleostomi</taxon>
        <taxon>Actinopterygii</taxon>
        <taxon>Neopterygii</taxon>
        <taxon>Teleostei</taxon>
        <taxon>Protacanthopterygii</taxon>
        <taxon>Esociformes</taxon>
        <taxon>Umbridae</taxon>
        <taxon>Umbra</taxon>
    </lineage>
</organism>
<evidence type="ECO:0000256" key="1">
    <source>
        <dbReference type="ARBA" id="ARBA00004141"/>
    </source>
</evidence>
<sequence length="395" mass="43712">MCCYVGRGEQGNVRHQAFFGLDHPRESLDAKQRVLSWRWHNEQTKQPIDDGGLLGQFKAVIVNYKFTFYINGVILTASMSQSSQPQRGERGRKGRGPSENREYRPQREGRHNDRPPPSNSSSSQPPYYKDSARGQPAQNVQRQDQEGSKCSHICSRRGLVLICSVLTNALVLICVVAAQMTISGMTAMGGLAGGFDLNTNIPFEGPELQQVRDLDMQYSQMRSPGVYGGVVFALIFGVGSLLFVVSGNKPSHLLGKRLLIGALVFQGLGAVMYVVAVGLYLHFIIQVNSTDVCIRRERMYARVGFTWMNCEVGGADAAVALFGLITAILYGVGAGLMFFTERWVRGYLKARKNHQEMERKTNTADRTADRTADGTADRTVDNIAMNDSSRLPLYV</sequence>
<protein>
    <recommendedName>
        <fullName evidence="8">MARVEL domain-containing protein</fullName>
    </recommendedName>
</protein>
<dbReference type="PROSITE" id="PS51225">
    <property type="entry name" value="MARVEL"/>
    <property type="match status" value="1"/>
</dbReference>
<dbReference type="InterPro" id="IPR008253">
    <property type="entry name" value="Marvel"/>
</dbReference>
<proteinExistence type="predicted"/>
<feature type="transmembrane region" description="Helical" evidence="7">
    <location>
        <begin position="226"/>
        <end position="246"/>
    </location>
</feature>
<evidence type="ECO:0000313" key="10">
    <source>
        <dbReference type="Proteomes" id="UP001557470"/>
    </source>
</evidence>
<evidence type="ECO:0000256" key="4">
    <source>
        <dbReference type="ARBA" id="ARBA00023136"/>
    </source>
</evidence>
<accession>A0ABD0XMV3</accession>
<dbReference type="Proteomes" id="UP001557470">
    <property type="component" value="Unassembled WGS sequence"/>
</dbReference>
<dbReference type="GO" id="GO:0016020">
    <property type="term" value="C:membrane"/>
    <property type="evidence" value="ECO:0007669"/>
    <property type="project" value="UniProtKB-SubCell"/>
</dbReference>
<comment type="subcellular location">
    <subcellularLocation>
        <location evidence="1">Membrane</location>
        <topology evidence="1">Multi-pass membrane protein</topology>
    </subcellularLocation>
</comment>
<name>A0ABD0XMV3_UMBPY</name>
<evidence type="ECO:0000256" key="2">
    <source>
        <dbReference type="ARBA" id="ARBA00022692"/>
    </source>
</evidence>
<evidence type="ECO:0000256" key="5">
    <source>
        <dbReference type="PROSITE-ProRule" id="PRU00581"/>
    </source>
</evidence>
<keyword evidence="3 7" id="KW-1133">Transmembrane helix</keyword>
<dbReference type="EMBL" id="JAGEUA010000001">
    <property type="protein sequence ID" value="KAL1022721.1"/>
    <property type="molecule type" value="Genomic_DNA"/>
</dbReference>
<feature type="region of interest" description="Disordered" evidence="6">
    <location>
        <begin position="79"/>
        <end position="147"/>
    </location>
</feature>
<evidence type="ECO:0000313" key="9">
    <source>
        <dbReference type="EMBL" id="KAL1022721.1"/>
    </source>
</evidence>
<evidence type="ECO:0000256" key="3">
    <source>
        <dbReference type="ARBA" id="ARBA00022989"/>
    </source>
</evidence>
<feature type="transmembrane region" description="Helical" evidence="7">
    <location>
        <begin position="317"/>
        <end position="339"/>
    </location>
</feature>
<keyword evidence="2 5" id="KW-0812">Transmembrane</keyword>
<comment type="caution">
    <text evidence="9">The sequence shown here is derived from an EMBL/GenBank/DDBJ whole genome shotgun (WGS) entry which is preliminary data.</text>
</comment>
<feature type="transmembrane region" description="Helical" evidence="7">
    <location>
        <begin position="159"/>
        <end position="182"/>
    </location>
</feature>
<gene>
    <name evidence="9" type="ORF">UPYG_G00031480</name>
</gene>
<evidence type="ECO:0000256" key="6">
    <source>
        <dbReference type="SAM" id="MobiDB-lite"/>
    </source>
</evidence>
<evidence type="ECO:0000256" key="7">
    <source>
        <dbReference type="SAM" id="Phobius"/>
    </source>
</evidence>
<keyword evidence="4 5" id="KW-0472">Membrane</keyword>
<reference evidence="9 10" key="1">
    <citation type="submission" date="2024-06" db="EMBL/GenBank/DDBJ databases">
        <authorList>
            <person name="Pan Q."/>
            <person name="Wen M."/>
            <person name="Jouanno E."/>
            <person name="Zahm M."/>
            <person name="Klopp C."/>
            <person name="Cabau C."/>
            <person name="Louis A."/>
            <person name="Berthelot C."/>
            <person name="Parey E."/>
            <person name="Roest Crollius H."/>
            <person name="Montfort J."/>
            <person name="Robinson-Rechavi M."/>
            <person name="Bouchez O."/>
            <person name="Lampietro C."/>
            <person name="Lopez Roques C."/>
            <person name="Donnadieu C."/>
            <person name="Postlethwait J."/>
            <person name="Bobe J."/>
            <person name="Verreycken H."/>
            <person name="Guiguen Y."/>
        </authorList>
    </citation>
    <scope>NUCLEOTIDE SEQUENCE [LARGE SCALE GENOMIC DNA]</scope>
    <source>
        <strain evidence="9">Up_M1</strain>
        <tissue evidence="9">Testis</tissue>
    </source>
</reference>
<feature type="transmembrane region" description="Helical" evidence="7">
    <location>
        <begin position="258"/>
        <end position="281"/>
    </location>
</feature>
<feature type="compositionally biased region" description="Basic and acidic residues" evidence="6">
    <location>
        <begin position="87"/>
        <end position="114"/>
    </location>
</feature>
<keyword evidence="10" id="KW-1185">Reference proteome</keyword>